<accession>A6KJE8</accession>
<organism evidence="2 3">
    <name type="scientific">Rattus norvegicus</name>
    <name type="common">Rat</name>
    <dbReference type="NCBI Taxonomy" id="10116"/>
    <lineage>
        <taxon>Eukaryota</taxon>
        <taxon>Metazoa</taxon>
        <taxon>Chordata</taxon>
        <taxon>Craniata</taxon>
        <taxon>Vertebrata</taxon>
        <taxon>Euteleostomi</taxon>
        <taxon>Mammalia</taxon>
        <taxon>Eutheria</taxon>
        <taxon>Euarchontoglires</taxon>
        <taxon>Glires</taxon>
        <taxon>Rodentia</taxon>
        <taxon>Myomorpha</taxon>
        <taxon>Muroidea</taxon>
        <taxon>Muridae</taxon>
        <taxon>Murinae</taxon>
        <taxon>Rattus</taxon>
    </lineage>
</organism>
<proteinExistence type="predicted"/>
<feature type="chain" id="PRO_5039951156" evidence="1">
    <location>
        <begin position="17"/>
        <end position="51"/>
    </location>
</feature>
<keyword evidence="1" id="KW-0732">Signal</keyword>
<name>A6KJE8_RAT</name>
<gene>
    <name evidence="2" type="ORF">rCG_60354</name>
</gene>
<dbReference type="EMBL" id="CH474056">
    <property type="protein sequence ID" value="EDL78186.1"/>
    <property type="molecule type" value="Genomic_DNA"/>
</dbReference>
<evidence type="ECO:0000256" key="1">
    <source>
        <dbReference type="SAM" id="SignalP"/>
    </source>
</evidence>
<reference evidence="3" key="1">
    <citation type="submission" date="2005-09" db="EMBL/GenBank/DDBJ databases">
        <authorList>
            <person name="Mural R.J."/>
            <person name="Li P.W."/>
            <person name="Adams M.D."/>
            <person name="Amanatides P.G."/>
            <person name="Baden-Tillson H."/>
            <person name="Barnstead M."/>
            <person name="Chin S.H."/>
            <person name="Dew I."/>
            <person name="Evans C.A."/>
            <person name="Ferriera S."/>
            <person name="Flanigan M."/>
            <person name="Fosler C."/>
            <person name="Glodek A."/>
            <person name="Gu Z."/>
            <person name="Holt R.A."/>
            <person name="Jennings D."/>
            <person name="Kraft C.L."/>
            <person name="Lu F."/>
            <person name="Nguyen T."/>
            <person name="Nusskern D.R."/>
            <person name="Pfannkoch C.M."/>
            <person name="Sitter C."/>
            <person name="Sutton G.G."/>
            <person name="Venter J.C."/>
            <person name="Wang Z."/>
            <person name="Woodage T."/>
            <person name="Zheng X.H."/>
            <person name="Zhong F."/>
        </authorList>
    </citation>
    <scope>NUCLEOTIDE SEQUENCE [LARGE SCALE GENOMIC DNA]</scope>
    <source>
        <strain>BN</strain>
        <strain evidence="3">Sprague-Dawley</strain>
    </source>
</reference>
<dbReference type="AlphaFoldDB" id="A6KJE8"/>
<dbReference type="Proteomes" id="UP000234681">
    <property type="component" value="Chromosome 5"/>
</dbReference>
<evidence type="ECO:0000313" key="2">
    <source>
        <dbReference type="EMBL" id="EDL78186.1"/>
    </source>
</evidence>
<protein>
    <submittedName>
        <fullName evidence="2">RCG60354</fullName>
    </submittedName>
</protein>
<feature type="signal peptide" evidence="1">
    <location>
        <begin position="1"/>
        <end position="16"/>
    </location>
</feature>
<evidence type="ECO:0000313" key="3">
    <source>
        <dbReference type="Proteomes" id="UP000234681"/>
    </source>
</evidence>
<sequence>MGILVLFRILEGKLQLFLIECGANCGFAICEPYCIAVHLLHTKVVKIFILR</sequence>